<dbReference type="SUPFAM" id="SSF57667">
    <property type="entry name" value="beta-beta-alpha zinc fingers"/>
    <property type="match status" value="1"/>
</dbReference>
<dbReference type="Pfam" id="PF00096">
    <property type="entry name" value="zf-C2H2"/>
    <property type="match status" value="2"/>
</dbReference>
<dbReference type="SUPFAM" id="SSF52540">
    <property type="entry name" value="P-loop containing nucleoside triphosphate hydrolases"/>
    <property type="match status" value="1"/>
</dbReference>
<keyword evidence="1" id="KW-0677">Repeat</keyword>
<dbReference type="InterPro" id="IPR054471">
    <property type="entry name" value="GPIID_WHD"/>
</dbReference>
<accession>A0AAE0X3Y1</accession>
<dbReference type="Gene3D" id="3.30.160.60">
    <property type="entry name" value="Classic Zinc Finger"/>
    <property type="match status" value="2"/>
</dbReference>
<keyword evidence="5" id="KW-1185">Reference proteome</keyword>
<dbReference type="InterPro" id="IPR029058">
    <property type="entry name" value="AB_hydrolase_fold"/>
</dbReference>
<evidence type="ECO:0000313" key="5">
    <source>
        <dbReference type="Proteomes" id="UP001270362"/>
    </source>
</evidence>
<reference evidence="4" key="2">
    <citation type="submission" date="2023-06" db="EMBL/GenBank/DDBJ databases">
        <authorList>
            <consortium name="Lawrence Berkeley National Laboratory"/>
            <person name="Haridas S."/>
            <person name="Hensen N."/>
            <person name="Bonometti L."/>
            <person name="Westerberg I."/>
            <person name="Brannstrom I.O."/>
            <person name="Guillou S."/>
            <person name="Cros-Aarteil S."/>
            <person name="Calhoun S."/>
            <person name="Kuo A."/>
            <person name="Mondo S."/>
            <person name="Pangilinan J."/>
            <person name="Riley R."/>
            <person name="Labutti K."/>
            <person name="Andreopoulos B."/>
            <person name="Lipzen A."/>
            <person name="Chen C."/>
            <person name="Yanf M."/>
            <person name="Daum C."/>
            <person name="Ng V."/>
            <person name="Clum A."/>
            <person name="Steindorff A."/>
            <person name="Ohm R."/>
            <person name="Martin F."/>
            <person name="Silar P."/>
            <person name="Natvig D."/>
            <person name="Lalanne C."/>
            <person name="Gautier V."/>
            <person name="Ament-Velasquez S.L."/>
            <person name="Kruys A."/>
            <person name="Hutchinson M.I."/>
            <person name="Powell A.J."/>
            <person name="Barry K."/>
            <person name="Miller A.N."/>
            <person name="Grigoriev I.V."/>
            <person name="Debuchy R."/>
            <person name="Gladieux P."/>
            <person name="Thoren M.H."/>
            <person name="Johannesson H."/>
        </authorList>
    </citation>
    <scope>NUCLEOTIDE SEQUENCE</scope>
    <source>
        <strain evidence="4">CBS 314.62</strain>
    </source>
</reference>
<comment type="caution">
    <text evidence="4">The sequence shown here is derived from an EMBL/GenBank/DDBJ whole genome shotgun (WGS) entry which is preliminary data.</text>
</comment>
<dbReference type="PANTHER" id="PTHR10039:SF14">
    <property type="entry name" value="NACHT DOMAIN-CONTAINING PROTEIN"/>
    <property type="match status" value="1"/>
</dbReference>
<dbReference type="PANTHER" id="PTHR10039">
    <property type="entry name" value="AMELOGENIN"/>
    <property type="match status" value="1"/>
</dbReference>
<dbReference type="InterPro" id="IPR027417">
    <property type="entry name" value="P-loop_NTPase"/>
</dbReference>
<organism evidence="4 5">
    <name type="scientific">Podospora appendiculata</name>
    <dbReference type="NCBI Taxonomy" id="314037"/>
    <lineage>
        <taxon>Eukaryota</taxon>
        <taxon>Fungi</taxon>
        <taxon>Dikarya</taxon>
        <taxon>Ascomycota</taxon>
        <taxon>Pezizomycotina</taxon>
        <taxon>Sordariomycetes</taxon>
        <taxon>Sordariomycetidae</taxon>
        <taxon>Sordariales</taxon>
        <taxon>Podosporaceae</taxon>
        <taxon>Podospora</taxon>
    </lineage>
</organism>
<dbReference type="Pfam" id="PF24883">
    <property type="entry name" value="NPHP3_N"/>
    <property type="match status" value="1"/>
</dbReference>
<keyword evidence="2" id="KW-0863">Zinc-finger</keyword>
<protein>
    <recommendedName>
        <fullName evidence="3">C2H2-type domain-containing protein</fullName>
    </recommendedName>
</protein>
<dbReference type="InterPro" id="IPR056884">
    <property type="entry name" value="NPHP3-like_N"/>
</dbReference>
<evidence type="ECO:0000313" key="4">
    <source>
        <dbReference type="EMBL" id="KAK3684319.1"/>
    </source>
</evidence>
<keyword evidence="2" id="KW-0479">Metal-binding</keyword>
<dbReference type="Gene3D" id="3.40.50.1820">
    <property type="entry name" value="alpha/beta hydrolase"/>
    <property type="match status" value="1"/>
</dbReference>
<dbReference type="PROSITE" id="PS00028">
    <property type="entry name" value="ZINC_FINGER_C2H2_1"/>
    <property type="match status" value="2"/>
</dbReference>
<dbReference type="InterPro" id="IPR013087">
    <property type="entry name" value="Znf_C2H2_type"/>
</dbReference>
<dbReference type="GO" id="GO:0008270">
    <property type="term" value="F:zinc ion binding"/>
    <property type="evidence" value="ECO:0007669"/>
    <property type="project" value="UniProtKB-KW"/>
</dbReference>
<dbReference type="SUPFAM" id="SSF53474">
    <property type="entry name" value="alpha/beta-Hydrolases"/>
    <property type="match status" value="1"/>
</dbReference>
<keyword evidence="2" id="KW-0862">Zinc</keyword>
<feature type="domain" description="C2H2-type" evidence="3">
    <location>
        <begin position="1278"/>
        <end position="1305"/>
    </location>
</feature>
<evidence type="ECO:0000259" key="3">
    <source>
        <dbReference type="PROSITE" id="PS50157"/>
    </source>
</evidence>
<name>A0AAE0X3Y1_9PEZI</name>
<reference evidence="4" key="1">
    <citation type="journal article" date="2023" name="Mol. Phylogenet. Evol.">
        <title>Genome-scale phylogeny and comparative genomics of the fungal order Sordariales.</title>
        <authorList>
            <person name="Hensen N."/>
            <person name="Bonometti L."/>
            <person name="Westerberg I."/>
            <person name="Brannstrom I.O."/>
            <person name="Guillou S."/>
            <person name="Cros-Aarteil S."/>
            <person name="Calhoun S."/>
            <person name="Haridas S."/>
            <person name="Kuo A."/>
            <person name="Mondo S."/>
            <person name="Pangilinan J."/>
            <person name="Riley R."/>
            <person name="LaButti K."/>
            <person name="Andreopoulos B."/>
            <person name="Lipzen A."/>
            <person name="Chen C."/>
            <person name="Yan M."/>
            <person name="Daum C."/>
            <person name="Ng V."/>
            <person name="Clum A."/>
            <person name="Steindorff A."/>
            <person name="Ohm R.A."/>
            <person name="Martin F."/>
            <person name="Silar P."/>
            <person name="Natvig D.O."/>
            <person name="Lalanne C."/>
            <person name="Gautier V."/>
            <person name="Ament-Velasquez S.L."/>
            <person name="Kruys A."/>
            <person name="Hutchinson M.I."/>
            <person name="Powell A.J."/>
            <person name="Barry K."/>
            <person name="Miller A.N."/>
            <person name="Grigoriev I.V."/>
            <person name="Debuchy R."/>
            <person name="Gladieux P."/>
            <person name="Hiltunen Thoren M."/>
            <person name="Johannesson H."/>
        </authorList>
    </citation>
    <scope>NUCLEOTIDE SEQUENCE</scope>
    <source>
        <strain evidence="4">CBS 314.62</strain>
    </source>
</reference>
<evidence type="ECO:0000256" key="1">
    <source>
        <dbReference type="ARBA" id="ARBA00022737"/>
    </source>
</evidence>
<gene>
    <name evidence="4" type="ORF">B0T22DRAFT_493833</name>
</gene>
<feature type="domain" description="C2H2-type" evidence="3">
    <location>
        <begin position="1306"/>
        <end position="1333"/>
    </location>
</feature>
<evidence type="ECO:0000256" key="2">
    <source>
        <dbReference type="PROSITE-ProRule" id="PRU00042"/>
    </source>
</evidence>
<dbReference type="Proteomes" id="UP001270362">
    <property type="component" value="Unassembled WGS sequence"/>
</dbReference>
<sequence>MAASHKWSRTVFRLRGLPNNVTRLDDAATLIRDSLDLDSIDAARIFSLATSLSLWEMPPTKVATAMFNTPPPIVQDNPSQEEWHVCMGGLGSGSTYDLILDTHFMGMTPLNDVHLSSHLHDCIAISGLASHPFGSWQPKGTDKTFMWIRDELPKHLEGTRVIIYGYDTGLQDSQSFQSISDLGRGLINQLQTYGWGLPTAKPLAFLAHSLGGLVLKDALVQLDKGSTEAYKNLIGIVRGAIFFGVPNLGMEQSHIRTIVQDNPNEALVEDIARNSNYLCQLDKDFKQAFFHERLKCFWAFETSKSPTTHRTGDGTIGRHGPPAILVSRESATCRFNEIDPSITLPMNATHSDMVKFTRDHLHYHDVISKLLDILSSTRTFNERSSLDNLNRQSEAQLAMDQDLPQHDLSTDLSAFKQATMLTQAEQGDFAGTEFKLVDGIVRAIQANQEQRGDLMNMRRLEPFLLSMHQFSQISEVGNVFVDLAQVMGYVWGPMAYIFRTTSAFREAFNSILDAYANIGEQLSRLRLQRVQPLLVSVPHFRDILVMVYQDILWFHQETMAQLKLRNWSRLFEASKGSITSRVDRVGRNLEQSRRLIENRASFTQLEKIRDLRAGAARHFEQKKESCEARQRDKVVQWLSPFHCENEHERHRSKRSICKDPGRWLLKNDQFKCWISPDSFADPMLWLSGIPGAGKTVLASIVVDELKKLGNATVAFFYCRHGEVTRNSFIGVARSILVQLLVQIPSVLPCFFQKASVSSEVVLTSTETAKDMIQTALYSCERTYLVIDGIDECERSDQPEIAKYFRVVVDECNSTETCSINCLFLSQDDGVAQKSFGGLPHILVTDENQQDLRHYAGACQKRIEEKFAGLLPRKFPLANIIFARAQGMFIFAELYAQYLEDSPSAADLEDELQEAKMPLNLDQVYDRILQRVVHSADQRRSKVVRQILGWIVCARRPLKWREVQAAVCINVQTQAVDYRRKLLQSPKQLFASFVEVRADDTVELVHGTARDYLLARTNPKLIDHPKVDAELALLSVAYLSFPHMNKRRSEDEIRSDLLSGVHAFYDYATACWVLHLQGGISQLQSLGRRAEFQKTLENFAHQHKSETHVSLTDIKRIQKMLLPIKDSKLYGDITQAIGWAKKQTGKKSQGPTQDDALDIWEVTAQLRSVLESLQAASQEPQTLENFYGTNLFKCPRVNCLSYYTGFTTADQRQHHLDKHDRPYHCTFVGCHMEIFGFATMHELKKHLFEFHGTFDDAAEVAFPEPSKGETTETEPAGTFQCNLCSKTYTTKYNLNIHLAKHEGAKPFPCPMCTERFTSQSDATRHELVHGEKKFICDGPLKDGKNWGCKAAFRRADKLADHLQSKKGHKCLRPLVDEKLAAGGGEGSRGNEGLFAGQVGRNADALLKAGKSMPSFGEFLQLLRLEKSDIHNRTV</sequence>
<dbReference type="EMBL" id="JAULSO010000004">
    <property type="protein sequence ID" value="KAK3684319.1"/>
    <property type="molecule type" value="Genomic_DNA"/>
</dbReference>
<dbReference type="InterPro" id="IPR036236">
    <property type="entry name" value="Znf_C2H2_sf"/>
</dbReference>
<dbReference type="Pfam" id="PF22939">
    <property type="entry name" value="WHD_GPIID"/>
    <property type="match status" value="1"/>
</dbReference>
<dbReference type="SMART" id="SM00355">
    <property type="entry name" value="ZnF_C2H2"/>
    <property type="match status" value="4"/>
</dbReference>
<dbReference type="PROSITE" id="PS50157">
    <property type="entry name" value="ZINC_FINGER_C2H2_2"/>
    <property type="match status" value="2"/>
</dbReference>
<proteinExistence type="predicted"/>
<dbReference type="Gene3D" id="3.40.50.300">
    <property type="entry name" value="P-loop containing nucleotide triphosphate hydrolases"/>
    <property type="match status" value="1"/>
</dbReference>